<name>A0A8S5PA72_9CAUD</name>
<proteinExistence type="predicted"/>
<dbReference type="EMBL" id="BK015368">
    <property type="protein sequence ID" value="DAE03509.1"/>
    <property type="molecule type" value="Genomic_DNA"/>
</dbReference>
<dbReference type="NCBIfam" id="TIGR01636">
    <property type="entry name" value="phage_rinA"/>
    <property type="match status" value="1"/>
</dbReference>
<reference evidence="1" key="1">
    <citation type="journal article" date="2021" name="Proc. Natl. Acad. Sci. U.S.A.">
        <title>A Catalog of Tens of Thousands of Viruses from Human Metagenomes Reveals Hidden Associations with Chronic Diseases.</title>
        <authorList>
            <person name="Tisza M.J."/>
            <person name="Buck C.B."/>
        </authorList>
    </citation>
    <scope>NUCLEOTIDE SEQUENCE</scope>
    <source>
        <strain evidence="1">CtpoI7</strain>
    </source>
</reference>
<sequence length="138" mass="16495">MQLSRYDLSYYERLFMDYHRYPTLIAKRRAELSVREVDENVGGGKSNIMGKPVENLAVRYMTDKRLIFLENVQDSIHDTLDGLDDNTRKIIELRYFHHDEYNWKQVAKLFSYSPAQIYRIRYRVLETFANRAGLCNTM</sequence>
<organism evidence="1">
    <name type="scientific">Siphoviridae sp. ctpoI7</name>
    <dbReference type="NCBI Taxonomy" id="2825678"/>
    <lineage>
        <taxon>Viruses</taxon>
        <taxon>Duplodnaviria</taxon>
        <taxon>Heunggongvirae</taxon>
        <taxon>Uroviricota</taxon>
        <taxon>Caudoviricetes</taxon>
    </lineage>
</organism>
<protein>
    <submittedName>
        <fullName evidence="1">Transcriptional activator</fullName>
    </submittedName>
</protein>
<dbReference type="InterPro" id="IPR006523">
    <property type="entry name" value="RinA"/>
</dbReference>
<dbReference type="Gene3D" id="1.20.140.160">
    <property type="match status" value="1"/>
</dbReference>
<accession>A0A8S5PA72</accession>
<dbReference type="SUPFAM" id="SSF88659">
    <property type="entry name" value="Sigma3 and sigma4 domains of RNA polymerase sigma factors"/>
    <property type="match status" value="1"/>
</dbReference>
<evidence type="ECO:0000313" key="1">
    <source>
        <dbReference type="EMBL" id="DAE03509.1"/>
    </source>
</evidence>
<dbReference type="InterPro" id="IPR013324">
    <property type="entry name" value="RNA_pol_sigma_r3/r4-like"/>
</dbReference>